<keyword evidence="1" id="KW-1133">Transmembrane helix</keyword>
<dbReference type="WBParaSite" id="Hba_11197">
    <property type="protein sequence ID" value="Hba_11197"/>
    <property type="gene ID" value="Hba_11197"/>
</dbReference>
<evidence type="ECO:0000313" key="3">
    <source>
        <dbReference type="WBParaSite" id="Hba_11197"/>
    </source>
</evidence>
<sequence length="222" mass="25938">MHYLKAPMESFKVINDYFSYRIPIAVSYQSAYGICLLILLLAALPRILPLLSEPYAAPLVAIFFYLTGTMLNFFLLYVYWHWYWHVDTLWQSAVRVKFGEIVRNANNRSRRDRPMIPRELMEFPQSQQKPRPRPLSYLHTSTVTENIELREPFIAPLPIVATVLSPNCLENRMLKAQEQCWHNRLPDCHVPVRRKLPPTPDQPLSGEIALSRPLFYLPSSQI</sequence>
<feature type="transmembrane region" description="Helical" evidence="1">
    <location>
        <begin position="20"/>
        <end position="43"/>
    </location>
</feature>
<keyword evidence="1" id="KW-0472">Membrane</keyword>
<keyword evidence="2" id="KW-1185">Reference proteome</keyword>
<dbReference type="PANTHER" id="PTHR40288">
    <property type="entry name" value="PROTEIN CBG16535-RELATED"/>
    <property type="match status" value="1"/>
</dbReference>
<reference evidence="3" key="1">
    <citation type="submission" date="2016-11" db="UniProtKB">
        <authorList>
            <consortium name="WormBaseParasite"/>
        </authorList>
    </citation>
    <scope>IDENTIFICATION</scope>
</reference>
<accession>A0A1I7X166</accession>
<evidence type="ECO:0000313" key="2">
    <source>
        <dbReference type="Proteomes" id="UP000095283"/>
    </source>
</evidence>
<organism evidence="2 3">
    <name type="scientific">Heterorhabditis bacteriophora</name>
    <name type="common">Entomopathogenic nematode worm</name>
    <dbReference type="NCBI Taxonomy" id="37862"/>
    <lineage>
        <taxon>Eukaryota</taxon>
        <taxon>Metazoa</taxon>
        <taxon>Ecdysozoa</taxon>
        <taxon>Nematoda</taxon>
        <taxon>Chromadorea</taxon>
        <taxon>Rhabditida</taxon>
        <taxon>Rhabditina</taxon>
        <taxon>Rhabditomorpha</taxon>
        <taxon>Strongyloidea</taxon>
        <taxon>Heterorhabditidae</taxon>
        <taxon>Heterorhabditis</taxon>
    </lineage>
</organism>
<dbReference type="PANTHER" id="PTHR40288:SF2">
    <property type="entry name" value="G PROTEIN-COUPLED RECEPTOR-RELATED"/>
    <property type="match status" value="1"/>
</dbReference>
<protein>
    <submittedName>
        <fullName evidence="3">Bestrophin homolog</fullName>
    </submittedName>
</protein>
<keyword evidence="1" id="KW-0812">Transmembrane</keyword>
<dbReference type="AlphaFoldDB" id="A0A1I7X166"/>
<proteinExistence type="predicted"/>
<name>A0A1I7X166_HETBA</name>
<dbReference type="Proteomes" id="UP000095283">
    <property type="component" value="Unplaced"/>
</dbReference>
<evidence type="ECO:0000256" key="1">
    <source>
        <dbReference type="SAM" id="Phobius"/>
    </source>
</evidence>
<feature type="transmembrane region" description="Helical" evidence="1">
    <location>
        <begin position="55"/>
        <end position="80"/>
    </location>
</feature>